<dbReference type="Gene3D" id="3.30.450.20">
    <property type="entry name" value="PAS domain"/>
    <property type="match status" value="1"/>
</dbReference>
<dbReference type="Gene3D" id="1.10.287.950">
    <property type="entry name" value="Methyl-accepting chemotaxis protein"/>
    <property type="match status" value="1"/>
</dbReference>
<sequence length="673" mass="71531">MSANHRYHPANWSVGTRISTITFVLMGAVIAALIATITFTTSRMLEQRALDSVAGELRSVSNTVEMFNKSASSSAKSFGRIFRNTLPGAFALDPATPVDIGGRATPTLSLDGKPLNLDFSTPDNFTAQTGGNATIFAVDREDFVRVTTSVKKENGERAVGTLLDRASPAYAALREGRPYIGLVTLFGKQFITQYEPARDASGKVVAVLYVGVDISADLKALKDRIRAIKVGETGYFYVLDAAPGKHYGELLVHPSQEGSKLLEAKDADGRFFIKEILEKKQGAIVYDWQNPGEDAARRKFAAYAYVKDWNWVIAGGTYFDEITAAATELRNRFIGLGLAALALLAAALYLLVRGIVTRPLAEVRDVARRIADGDLTARRASTRRDEIGLMTEAVNAVGAKLSSVVGKVREGAEQIAHASQEISAGNLDLCQRTEEQAVSLAGTASSMDQLTATVRQNADNARQANQLAVTASSIAEKGGATVAQVIERMEAISQSSRKISDITGVIDGIAFQTNILALNAAVEAARAGEQGRGFAVVAGEVRNLAQRCAAAAREIKGLIEASNNEVEAGGMLVAEAGVTMNEVLAGVTRVTNIMSEITAASQEQTAGIEHVNAAVGAMDETTQQNAALVEQASAAAQAMQEQAAELARAVRLFRLDDEAQALQAPARRLALAA</sequence>
<accession>A0ABS8Q6I2</accession>
<dbReference type="PANTHER" id="PTHR43531">
    <property type="entry name" value="PROTEIN ICFG"/>
    <property type="match status" value="1"/>
</dbReference>
<dbReference type="SMART" id="SM00283">
    <property type="entry name" value="MA"/>
    <property type="match status" value="1"/>
</dbReference>
<dbReference type="InterPro" id="IPR004089">
    <property type="entry name" value="MCPsignal_dom"/>
</dbReference>
<dbReference type="CDD" id="cd11386">
    <property type="entry name" value="MCP_signal"/>
    <property type="match status" value="1"/>
</dbReference>
<evidence type="ECO:0000259" key="6">
    <source>
        <dbReference type="PROSITE" id="PS50885"/>
    </source>
</evidence>
<feature type="domain" description="Methyl-accepting transducer" evidence="5">
    <location>
        <begin position="411"/>
        <end position="640"/>
    </location>
</feature>
<protein>
    <submittedName>
        <fullName evidence="7">Cache 3/Cache 2 fusion domain-containing protein</fullName>
    </submittedName>
</protein>
<evidence type="ECO:0000256" key="1">
    <source>
        <dbReference type="ARBA" id="ARBA00022481"/>
    </source>
</evidence>
<dbReference type="RefSeq" id="WP_231057884.1">
    <property type="nucleotide sequence ID" value="NZ_JAJNOC010000002.1"/>
</dbReference>
<evidence type="ECO:0000256" key="2">
    <source>
        <dbReference type="ARBA" id="ARBA00029447"/>
    </source>
</evidence>
<dbReference type="Pfam" id="PF00672">
    <property type="entry name" value="HAMP"/>
    <property type="match status" value="1"/>
</dbReference>
<feature type="transmembrane region" description="Helical" evidence="4">
    <location>
        <begin position="333"/>
        <end position="352"/>
    </location>
</feature>
<comment type="similarity">
    <text evidence="2">Belongs to the methyl-accepting chemotaxis (MCP) protein family.</text>
</comment>
<evidence type="ECO:0000256" key="4">
    <source>
        <dbReference type="SAM" id="Phobius"/>
    </source>
</evidence>
<dbReference type="PANTHER" id="PTHR43531:SF14">
    <property type="entry name" value="METHYL-ACCEPTING CHEMOTAXIS PROTEIN I-RELATED"/>
    <property type="match status" value="1"/>
</dbReference>
<keyword evidence="4" id="KW-0472">Membrane</keyword>
<feature type="transmembrane region" description="Helical" evidence="4">
    <location>
        <begin position="20"/>
        <end position="39"/>
    </location>
</feature>
<dbReference type="SUPFAM" id="SSF103190">
    <property type="entry name" value="Sensory domain-like"/>
    <property type="match status" value="1"/>
</dbReference>
<proteinExistence type="inferred from homology"/>
<dbReference type="InterPro" id="IPR003660">
    <property type="entry name" value="HAMP_dom"/>
</dbReference>
<keyword evidence="3" id="KW-0807">Transducer</keyword>
<evidence type="ECO:0000313" key="8">
    <source>
        <dbReference type="Proteomes" id="UP001179361"/>
    </source>
</evidence>
<dbReference type="InterPro" id="IPR051310">
    <property type="entry name" value="MCP_chemotaxis"/>
</dbReference>
<dbReference type="SUPFAM" id="SSF58104">
    <property type="entry name" value="Methyl-accepting chemotaxis protein (MCP) signaling domain"/>
    <property type="match status" value="1"/>
</dbReference>
<gene>
    <name evidence="7" type="ORF">LQ564_09640</name>
</gene>
<evidence type="ECO:0000259" key="5">
    <source>
        <dbReference type="PROSITE" id="PS50111"/>
    </source>
</evidence>
<dbReference type="Pfam" id="PF00015">
    <property type="entry name" value="MCPsignal"/>
    <property type="match status" value="1"/>
</dbReference>
<dbReference type="Pfam" id="PF17201">
    <property type="entry name" value="Cache_3-Cache_2"/>
    <property type="match status" value="1"/>
</dbReference>
<dbReference type="Proteomes" id="UP001179361">
    <property type="component" value="Unassembled WGS sequence"/>
</dbReference>
<organism evidence="7 8">
    <name type="scientific">Massilia phyllostachyos</name>
    <dbReference type="NCBI Taxonomy" id="2898585"/>
    <lineage>
        <taxon>Bacteria</taxon>
        <taxon>Pseudomonadati</taxon>
        <taxon>Pseudomonadota</taxon>
        <taxon>Betaproteobacteria</taxon>
        <taxon>Burkholderiales</taxon>
        <taxon>Oxalobacteraceae</taxon>
        <taxon>Telluria group</taxon>
        <taxon>Massilia</taxon>
    </lineage>
</organism>
<keyword evidence="4" id="KW-1133">Transmembrane helix</keyword>
<dbReference type="PROSITE" id="PS50885">
    <property type="entry name" value="HAMP"/>
    <property type="match status" value="1"/>
</dbReference>
<dbReference type="InterPro" id="IPR004090">
    <property type="entry name" value="Chemotax_Me-accpt_rcpt"/>
</dbReference>
<keyword evidence="8" id="KW-1185">Reference proteome</keyword>
<dbReference type="InterPro" id="IPR033462">
    <property type="entry name" value="Cache_3-Cache_2"/>
</dbReference>
<dbReference type="CDD" id="cd06225">
    <property type="entry name" value="HAMP"/>
    <property type="match status" value="1"/>
</dbReference>
<evidence type="ECO:0000313" key="7">
    <source>
        <dbReference type="EMBL" id="MCD2516571.1"/>
    </source>
</evidence>
<dbReference type="PRINTS" id="PR00260">
    <property type="entry name" value="CHEMTRNSDUCR"/>
</dbReference>
<keyword evidence="4" id="KW-0812">Transmembrane</keyword>
<feature type="domain" description="HAMP" evidence="6">
    <location>
        <begin position="354"/>
        <end position="406"/>
    </location>
</feature>
<comment type="caution">
    <text evidence="7">The sequence shown here is derived from an EMBL/GenBank/DDBJ whole genome shotgun (WGS) entry which is preliminary data.</text>
</comment>
<reference evidence="7" key="1">
    <citation type="submission" date="2021-11" db="EMBL/GenBank/DDBJ databases">
        <title>The complete genome of Massilia sp sp. G4R7.</title>
        <authorList>
            <person name="Liu L."/>
            <person name="Yue J."/>
            <person name="Yuan J."/>
            <person name="Yang F."/>
            <person name="Li L."/>
        </authorList>
    </citation>
    <scope>NUCLEOTIDE SEQUENCE</scope>
    <source>
        <strain evidence="7">G4R7</strain>
    </source>
</reference>
<name>A0ABS8Q6I2_9BURK</name>
<keyword evidence="1" id="KW-0488">Methylation</keyword>
<dbReference type="InterPro" id="IPR029151">
    <property type="entry name" value="Sensor-like_sf"/>
</dbReference>
<dbReference type="EMBL" id="JAJNOC010000002">
    <property type="protein sequence ID" value="MCD2516571.1"/>
    <property type="molecule type" value="Genomic_DNA"/>
</dbReference>
<evidence type="ECO:0000256" key="3">
    <source>
        <dbReference type="PROSITE-ProRule" id="PRU00284"/>
    </source>
</evidence>
<dbReference type="CDD" id="cd12912">
    <property type="entry name" value="PDC2_MCP_like"/>
    <property type="match status" value="1"/>
</dbReference>
<dbReference type="SMART" id="SM00304">
    <property type="entry name" value="HAMP"/>
    <property type="match status" value="1"/>
</dbReference>
<dbReference type="PROSITE" id="PS50111">
    <property type="entry name" value="CHEMOTAXIS_TRANSDUC_2"/>
    <property type="match status" value="1"/>
</dbReference>